<sequence length="339" mass="38491">MDHLSDECPPYELELPDDSPPYQGDLTLDSPPYHPKKTWNQWTLDYDEISDERREELNRFGAQCREKLDRLRNNPSAQWPPDNYVDSSDTDDGSRTPTGLLTPEPEAPVATRPFPSNPLHLNACELNQPPYPVLSAAEYAAKCAASIEAGLDEAMSGPVENRPVVDFQDNTKRYGVSPGLWHDLWGTRHNTRFEKRRRSYLFALNDAGQPAVVTAGNDDSTCEFSPPAALSLGLRTLCALVSLYNPESLAIEKYEKLKDAGLVTFSEESFLDFIMDYLESPELKRITRGSKRLRPETEAFYLDRRKLRDAQTLGKGKGHNAQRIEKRGRRPRGKKRPRR</sequence>
<dbReference type="AlphaFoldDB" id="A0A8H3IYQ4"/>
<proteinExistence type="predicted"/>
<feature type="compositionally biased region" description="Basic residues" evidence="1">
    <location>
        <begin position="316"/>
        <end position="339"/>
    </location>
</feature>
<comment type="caution">
    <text evidence="2">The sequence shown here is derived from an EMBL/GenBank/DDBJ whole genome shotgun (WGS) entry which is preliminary data.</text>
</comment>
<gene>
    <name evidence="2" type="ORF">HETSPECPRED_009307</name>
</gene>
<reference evidence="2" key="1">
    <citation type="submission" date="2021-03" db="EMBL/GenBank/DDBJ databases">
        <authorList>
            <person name="Tagirdzhanova G."/>
        </authorList>
    </citation>
    <scope>NUCLEOTIDE SEQUENCE</scope>
</reference>
<dbReference type="Proteomes" id="UP000664521">
    <property type="component" value="Unassembled WGS sequence"/>
</dbReference>
<accession>A0A8H3IYQ4</accession>
<evidence type="ECO:0000313" key="3">
    <source>
        <dbReference type="Proteomes" id="UP000664521"/>
    </source>
</evidence>
<evidence type="ECO:0000256" key="1">
    <source>
        <dbReference type="SAM" id="MobiDB-lite"/>
    </source>
</evidence>
<feature type="region of interest" description="Disordered" evidence="1">
    <location>
        <begin position="68"/>
        <end position="110"/>
    </location>
</feature>
<protein>
    <submittedName>
        <fullName evidence="2">Uncharacterized protein</fullName>
    </submittedName>
</protein>
<dbReference type="EMBL" id="CAJPDS010000076">
    <property type="protein sequence ID" value="CAF9934640.1"/>
    <property type="molecule type" value="Genomic_DNA"/>
</dbReference>
<evidence type="ECO:0000313" key="2">
    <source>
        <dbReference type="EMBL" id="CAF9934640.1"/>
    </source>
</evidence>
<feature type="region of interest" description="Disordered" evidence="1">
    <location>
        <begin position="1"/>
        <end position="34"/>
    </location>
</feature>
<feature type="region of interest" description="Disordered" evidence="1">
    <location>
        <begin position="308"/>
        <end position="339"/>
    </location>
</feature>
<organism evidence="2 3">
    <name type="scientific">Heterodermia speciosa</name>
    <dbReference type="NCBI Taxonomy" id="116794"/>
    <lineage>
        <taxon>Eukaryota</taxon>
        <taxon>Fungi</taxon>
        <taxon>Dikarya</taxon>
        <taxon>Ascomycota</taxon>
        <taxon>Pezizomycotina</taxon>
        <taxon>Lecanoromycetes</taxon>
        <taxon>OSLEUM clade</taxon>
        <taxon>Lecanoromycetidae</taxon>
        <taxon>Caliciales</taxon>
        <taxon>Physciaceae</taxon>
        <taxon>Heterodermia</taxon>
    </lineage>
</organism>
<keyword evidence="3" id="KW-1185">Reference proteome</keyword>
<name>A0A8H3IYQ4_9LECA</name>